<dbReference type="EMBL" id="JAIHNG010000116">
    <property type="protein sequence ID" value="KAI5958615.1"/>
    <property type="molecule type" value="Genomic_DNA"/>
</dbReference>
<dbReference type="GO" id="GO:0005634">
    <property type="term" value="C:nucleus"/>
    <property type="evidence" value="ECO:0007669"/>
    <property type="project" value="InterPro"/>
</dbReference>
<dbReference type="GO" id="GO:0033596">
    <property type="term" value="C:TSC1-TSC2 complex"/>
    <property type="evidence" value="ECO:0007669"/>
    <property type="project" value="TreeGrafter"/>
</dbReference>
<dbReference type="Gene3D" id="3.40.50.11210">
    <property type="entry name" value="Rap/Ran-GAP"/>
    <property type="match status" value="1"/>
</dbReference>
<accession>A0AAD5FYU3</accession>
<dbReference type="InterPro" id="IPR027107">
    <property type="entry name" value="Tuberin/Ral-act_asu"/>
</dbReference>
<organism evidence="3 4">
    <name type="scientific">Candida theae</name>
    <dbReference type="NCBI Taxonomy" id="1198502"/>
    <lineage>
        <taxon>Eukaryota</taxon>
        <taxon>Fungi</taxon>
        <taxon>Dikarya</taxon>
        <taxon>Ascomycota</taxon>
        <taxon>Saccharomycotina</taxon>
        <taxon>Pichiomycetes</taxon>
        <taxon>Debaryomycetaceae</taxon>
        <taxon>Candida/Lodderomyces clade</taxon>
        <taxon>Candida</taxon>
    </lineage>
</organism>
<dbReference type="InterPro" id="IPR035974">
    <property type="entry name" value="Rap/Ran-GAP_sf"/>
</dbReference>
<evidence type="ECO:0000313" key="4">
    <source>
        <dbReference type="Proteomes" id="UP001204833"/>
    </source>
</evidence>
<dbReference type="PANTHER" id="PTHR10063">
    <property type="entry name" value="TUBERIN"/>
    <property type="match status" value="1"/>
</dbReference>
<dbReference type="Pfam" id="PF03542">
    <property type="entry name" value="Tuberin"/>
    <property type="match status" value="1"/>
</dbReference>
<proteinExistence type="predicted"/>
<dbReference type="InterPro" id="IPR016024">
    <property type="entry name" value="ARM-type_fold"/>
</dbReference>
<dbReference type="InterPro" id="IPR018515">
    <property type="entry name" value="Tuberin-type_domain"/>
</dbReference>
<dbReference type="PANTHER" id="PTHR10063:SF0">
    <property type="entry name" value="TUBERIN"/>
    <property type="match status" value="1"/>
</dbReference>
<dbReference type="GO" id="GO:0005096">
    <property type="term" value="F:GTPase activator activity"/>
    <property type="evidence" value="ECO:0007669"/>
    <property type="project" value="UniProtKB-KW"/>
</dbReference>
<dbReference type="FunFam" id="3.40.50.11210:FF:000007">
    <property type="entry name" value="Tuberous sclerosis 2"/>
    <property type="match status" value="1"/>
</dbReference>
<dbReference type="GO" id="GO:0032007">
    <property type="term" value="P:negative regulation of TOR signaling"/>
    <property type="evidence" value="ECO:0007669"/>
    <property type="project" value="TreeGrafter"/>
</dbReference>
<reference evidence="3 4" key="1">
    <citation type="journal article" date="2022" name="DNA Res.">
        <title>Genome analysis of five recently described species of the CUG-Ser clade uncovers Candida theae as a new hybrid lineage with pathogenic potential in the Candida parapsilosis species complex.</title>
        <authorList>
            <person name="Mixao V."/>
            <person name="Del Olmo V."/>
            <person name="Hegedusova E."/>
            <person name="Saus E."/>
            <person name="Pryszcz L."/>
            <person name="Cillingova A."/>
            <person name="Nosek J."/>
            <person name="Gabaldon T."/>
        </authorList>
    </citation>
    <scope>NUCLEOTIDE SEQUENCE [LARGE SCALE GENOMIC DNA]</scope>
    <source>
        <strain evidence="3 4">CBS 12239</strain>
    </source>
</reference>
<dbReference type="InterPro" id="IPR024584">
    <property type="entry name" value="Tuberin_N"/>
</dbReference>
<comment type="caution">
    <text evidence="3">The sequence shown here is derived from an EMBL/GenBank/DDBJ whole genome shotgun (WGS) entry which is preliminary data.</text>
</comment>
<dbReference type="SUPFAM" id="SSF111347">
    <property type="entry name" value="Rap/Ran-GAP"/>
    <property type="match status" value="1"/>
</dbReference>
<gene>
    <name evidence="3" type="ORF">KGF57_002460</name>
</gene>
<dbReference type="GO" id="GO:0051056">
    <property type="term" value="P:regulation of small GTPase mediated signal transduction"/>
    <property type="evidence" value="ECO:0007669"/>
    <property type="project" value="InterPro"/>
</dbReference>
<dbReference type="Pfam" id="PF11864">
    <property type="entry name" value="DUF3384"/>
    <property type="match status" value="1"/>
</dbReference>
<keyword evidence="1" id="KW-0343">GTPase activation</keyword>
<dbReference type="SUPFAM" id="SSF48371">
    <property type="entry name" value="ARM repeat"/>
    <property type="match status" value="1"/>
</dbReference>
<dbReference type="Pfam" id="PF02145">
    <property type="entry name" value="Rap_GAP"/>
    <property type="match status" value="1"/>
</dbReference>
<protein>
    <submittedName>
        <fullName evidence="3">TSC2</fullName>
    </submittedName>
</protein>
<feature type="domain" description="Rap-GAP" evidence="2">
    <location>
        <begin position="1170"/>
        <end position="1446"/>
    </location>
</feature>
<name>A0AAD5FYU3_9ASCO</name>
<sequence>MSTHHPSFGSSGGIGSVFKSLTKSFKPASLSSSSTSRNVPVTINPTVVGGDQNLQKILNQLLSDSSSPPVQLDALEQLTESIERFSLSSIQEIWYMVRHFCDPKQPRNVRRQAFKLCIVCIERDDNSIGARARYFSDIYKCTQFTLGHFDPKFKLILRALCILSKDGHDVHDFVIYEDRRNLSRWFTKGIDTLVSVSSEKQNQMNEVQVGNCVDLLHFITNCLKFNYATLIDFALSSVPKLGLVKTTNEELLGAIVNFISCLTSFRKLASDNISQIVGYLAFAHEQSTNSNLKKQALESLENICDESTSLFVCTVLCNQISDPSLKQLSQVNHLDSAITACLGSLVLIELLRIKLRFEKNKLEFPSFLYLRSLLDALHLKIPSINERVLRIMANAFTGSLYNEYVDTDSAGVFDKIFPFQIWYCEECSLFDVLEAIQIDGDDDRQLMQGICNSVKNLYQAHALMIAKDKMMNFFVEESAYISQEVALFVLQCFQDEKSCTLLNPLWHDVSLRLLNHFYYADQTVEVKIKCIGVIYEAFKTSMLIFDAKSYNYDIFINIMQHSIGETDESLLDYLCRDVLTTLLAESSSDIFFEFMSVLKALFEKKQTPRNEIIMPRGYISPKPAQPRDKASLAFLVNACKAICTTFTISSASRKEDCYNVLVSIANATQHGEVLLTIAKCLIRLRVTAENYVYLTHPHDMVGLASAFKRDNVAPTAGQLWTYPESVDYIPHHHLDKPRENLQISTGKIVADQNSEIYFIDIRKWFHVVLHIVKNFVEWEVYSYVWAHFCSQLSNMHLFMNCEDEILEFKSIVCDQLTLKLPPELVFPKNGDLSKADLQVALVRTFSALIGYHDLFSKADEDQITSSLIFGLGSWEKTAIPCINILTICCYEIPLSIKKYLTLILTKLQTRVTSANASTHTLEFLSSLVHLPVLVSDFTMEEFKRVFGIAFKYIQYAKDTELRNPDQLVVPRVQQHGVDAEVEVAPSTTTKGVSSFMSQYILILSYNVISSWFLKIEMSERKKISSFLIKQLIASDELSTSQKLGDHTIGFLDFLRKFTFSDLPLKIVNSTHSKKTSAGAVDDEDERTVLHRWMVGCSVVSIGTEVHSGDTEILIRKPTGVSKLTVQLDHRTEVRKASPAVIDPNYYLLQLFDSKVKPIPMVEDSVISRGLSVLDRIPSVEFHKIGIVYIGQGQSSENEVFLNKLGSLDYLKFLDKIGHLVRLKHNRSIYTGGLDIESDLDGEYARYWSNKLTQVIFHVTTMMHRQDSTSIGIDDGILSSTTIEKQKVIDLKKRHIGNNYVNIFFDESGNQDFNFNLIKSQFNFLNIVVSPQTVQTKNTTSYLYSLHQHQQQQQHQHQQQSLSVHKERKFFKVKTYRRVGVPAIFATCHFKLVSEDQLPYLVRSVAILASEFANVWHASDLSGKYVTNWTQRVKQLRLLYDKSVDSVNKEKEQDASSESFEESALAELYNSFEFNSYTL</sequence>
<evidence type="ECO:0000256" key="1">
    <source>
        <dbReference type="ARBA" id="ARBA00022468"/>
    </source>
</evidence>
<dbReference type="RefSeq" id="XP_051609062.1">
    <property type="nucleotide sequence ID" value="XM_051751776.1"/>
</dbReference>
<evidence type="ECO:0000259" key="2">
    <source>
        <dbReference type="PROSITE" id="PS50085"/>
    </source>
</evidence>
<dbReference type="Proteomes" id="UP001204833">
    <property type="component" value="Unassembled WGS sequence"/>
</dbReference>
<evidence type="ECO:0000313" key="3">
    <source>
        <dbReference type="EMBL" id="KAI5958615.1"/>
    </source>
</evidence>
<dbReference type="GeneID" id="76150519"/>
<keyword evidence="4" id="KW-1185">Reference proteome</keyword>
<dbReference type="PROSITE" id="PS50085">
    <property type="entry name" value="RAPGAP"/>
    <property type="match status" value="1"/>
</dbReference>
<dbReference type="InterPro" id="IPR000331">
    <property type="entry name" value="Rap/Ran_GAP_dom"/>
</dbReference>